<feature type="region of interest" description="Disordered" evidence="1">
    <location>
        <begin position="1"/>
        <end position="64"/>
    </location>
</feature>
<evidence type="ECO:0000313" key="2">
    <source>
        <dbReference type="EMBL" id="EGY22701.1"/>
    </source>
</evidence>
<name>G2X2U5_VERDV</name>
<feature type="compositionally biased region" description="Gly residues" evidence="1">
    <location>
        <begin position="48"/>
        <end position="64"/>
    </location>
</feature>
<organism evidence="2 3">
    <name type="scientific">Verticillium dahliae (strain VdLs.17 / ATCC MYA-4575 / FGSC 10137)</name>
    <name type="common">Verticillium wilt</name>
    <dbReference type="NCBI Taxonomy" id="498257"/>
    <lineage>
        <taxon>Eukaryota</taxon>
        <taxon>Fungi</taxon>
        <taxon>Dikarya</taxon>
        <taxon>Ascomycota</taxon>
        <taxon>Pezizomycotina</taxon>
        <taxon>Sordariomycetes</taxon>
        <taxon>Hypocreomycetidae</taxon>
        <taxon>Glomerellales</taxon>
        <taxon>Plectosphaerellaceae</taxon>
        <taxon>Verticillium</taxon>
    </lineage>
</organism>
<dbReference type="eggNOG" id="ENOG502RNR2">
    <property type="taxonomic scope" value="Eukaryota"/>
</dbReference>
<dbReference type="OMA" id="WAYEMAI"/>
<dbReference type="EMBL" id="DS572701">
    <property type="protein sequence ID" value="EGY22701.1"/>
    <property type="molecule type" value="Genomic_DNA"/>
</dbReference>
<protein>
    <submittedName>
        <fullName evidence="2">Uncharacterized protein</fullName>
    </submittedName>
</protein>
<dbReference type="Proteomes" id="UP000001611">
    <property type="component" value="Chromosome 1"/>
</dbReference>
<gene>
    <name evidence="2" type="ORF">VDAG_04139</name>
</gene>
<dbReference type="InParanoid" id="G2X2U5"/>
<dbReference type="HOGENOM" id="CLU_912769_0_0_1"/>
<evidence type="ECO:0000313" key="3">
    <source>
        <dbReference type="Proteomes" id="UP000001611"/>
    </source>
</evidence>
<dbReference type="RefSeq" id="XP_009648881.1">
    <property type="nucleotide sequence ID" value="XM_009650586.1"/>
</dbReference>
<feature type="compositionally biased region" description="Polar residues" evidence="1">
    <location>
        <begin position="14"/>
        <end position="36"/>
    </location>
</feature>
<sequence length="305" mass="32169">MAPARSHQDEGSDAPQSGTLSASPTAAATVAGDSTTNGRHGRENENGNGNGNGNAEGQRGAGAGAGDIAQAYKDLTSPWLSPSDPVDRCQNKPAKRWSQTPASPWVLSISPYDCFSLGQQIRLSRNKSSSTWRIASLLLDSASALALGPRRCKAEATCVRRTAYVMWRVPPMREVPDVLDHESHIWSRACSSSISDESRHSPPCAPPYALAMGAGAHPWLSAPYVLIYESNVASCTSVEAGRASCPDPTVSPSIAKRLSLEGEQAATALEANLAKLESRLDELLAGFETDELRNASSGGKGPAEK</sequence>
<accession>G2X2U5</accession>
<dbReference type="OrthoDB" id="4857218at2759"/>
<reference evidence="2 3" key="1">
    <citation type="submission" date="2008-03" db="EMBL/GenBank/DDBJ databases">
        <title>The Genome Sequence of Verticillium dahliae VdLs.17.</title>
        <authorList>
            <consortium name="The Broad Institute Genome Sequencing Platform"/>
            <person name="Ma L.-J.J."/>
            <person name="Klosterman S.J."/>
            <person name="Subbarao K."/>
            <person name="Dobinson K."/>
            <person name="Veronese P."/>
            <person name="Kang S."/>
            <person name="Gold S.E."/>
            <person name="Young S."/>
            <person name="Jaffe D."/>
            <person name="Gnerre S."/>
            <person name="Berlin A."/>
            <person name="Heiman D."/>
            <person name="Hepburn T."/>
            <person name="Sykes S."/>
            <person name="Alvarado L."/>
            <person name="Kodira C.D."/>
            <person name="Lander E."/>
            <person name="Galagan J."/>
            <person name="Nusbaum C."/>
            <person name="Birren B."/>
        </authorList>
    </citation>
    <scope>NUCLEOTIDE SEQUENCE [LARGE SCALE GENOMIC DNA]</scope>
    <source>
        <strain evidence="3">VdLs.17 / ATCC MYA-4575 / FGSC 10137</strain>
    </source>
</reference>
<keyword evidence="3" id="KW-1185">Reference proteome</keyword>
<dbReference type="GeneID" id="20705602"/>
<dbReference type="AlphaFoldDB" id="G2X2U5"/>
<proteinExistence type="predicted"/>
<evidence type="ECO:0000256" key="1">
    <source>
        <dbReference type="SAM" id="MobiDB-lite"/>
    </source>
</evidence>
<feature type="compositionally biased region" description="Basic and acidic residues" evidence="1">
    <location>
        <begin position="1"/>
        <end position="10"/>
    </location>
</feature>
<feature type="region of interest" description="Disordered" evidence="1">
    <location>
        <begin position="76"/>
        <end position="100"/>
    </location>
</feature>
<dbReference type="KEGG" id="vda:VDAG_04139"/>